<dbReference type="Proteomes" id="UP001285908">
    <property type="component" value="Unassembled WGS sequence"/>
</dbReference>
<dbReference type="RefSeq" id="XP_062692959.1">
    <property type="nucleotide sequence ID" value="XM_062838218.1"/>
</dbReference>
<keyword evidence="3" id="KW-1185">Reference proteome</keyword>
<feature type="region of interest" description="Disordered" evidence="1">
    <location>
        <begin position="126"/>
        <end position="161"/>
    </location>
</feature>
<proteinExistence type="predicted"/>
<organism evidence="2 3">
    <name type="scientific">Neurospora hispaniola</name>
    <dbReference type="NCBI Taxonomy" id="588809"/>
    <lineage>
        <taxon>Eukaryota</taxon>
        <taxon>Fungi</taxon>
        <taxon>Dikarya</taxon>
        <taxon>Ascomycota</taxon>
        <taxon>Pezizomycotina</taxon>
        <taxon>Sordariomycetes</taxon>
        <taxon>Sordariomycetidae</taxon>
        <taxon>Sordariales</taxon>
        <taxon>Sordariaceae</taxon>
        <taxon>Neurospora</taxon>
    </lineage>
</organism>
<protein>
    <submittedName>
        <fullName evidence="2">Uncharacterized protein</fullName>
    </submittedName>
</protein>
<comment type="caution">
    <text evidence="2">The sequence shown here is derived from an EMBL/GenBank/DDBJ whole genome shotgun (WGS) entry which is preliminary data.</text>
</comment>
<feature type="compositionally biased region" description="Low complexity" evidence="1">
    <location>
        <begin position="143"/>
        <end position="154"/>
    </location>
</feature>
<evidence type="ECO:0000313" key="2">
    <source>
        <dbReference type="EMBL" id="KAK3492501.1"/>
    </source>
</evidence>
<dbReference type="AlphaFoldDB" id="A0AAJ0MRC1"/>
<evidence type="ECO:0000313" key="3">
    <source>
        <dbReference type="Proteomes" id="UP001285908"/>
    </source>
</evidence>
<name>A0AAJ0MRC1_9PEZI</name>
<accession>A0AAJ0MRC1</accession>
<dbReference type="EMBL" id="JAULSX010000004">
    <property type="protein sequence ID" value="KAK3492501.1"/>
    <property type="molecule type" value="Genomic_DNA"/>
</dbReference>
<reference evidence="2 3" key="1">
    <citation type="journal article" date="2023" name="Mol. Phylogenet. Evol.">
        <title>Genome-scale phylogeny and comparative genomics of the fungal order Sordariales.</title>
        <authorList>
            <person name="Hensen N."/>
            <person name="Bonometti L."/>
            <person name="Westerberg I."/>
            <person name="Brannstrom I.O."/>
            <person name="Guillou S."/>
            <person name="Cros-Aarteil S."/>
            <person name="Calhoun S."/>
            <person name="Haridas S."/>
            <person name="Kuo A."/>
            <person name="Mondo S."/>
            <person name="Pangilinan J."/>
            <person name="Riley R."/>
            <person name="LaButti K."/>
            <person name="Andreopoulos B."/>
            <person name="Lipzen A."/>
            <person name="Chen C."/>
            <person name="Yan M."/>
            <person name="Daum C."/>
            <person name="Ng V."/>
            <person name="Clum A."/>
            <person name="Steindorff A."/>
            <person name="Ohm R.A."/>
            <person name="Martin F."/>
            <person name="Silar P."/>
            <person name="Natvig D.O."/>
            <person name="Lalanne C."/>
            <person name="Gautier V."/>
            <person name="Ament-Velasquez S.L."/>
            <person name="Kruys A."/>
            <person name="Hutchinson M.I."/>
            <person name="Powell A.J."/>
            <person name="Barry K."/>
            <person name="Miller A.N."/>
            <person name="Grigoriev I.V."/>
            <person name="Debuchy R."/>
            <person name="Gladieux P."/>
            <person name="Hiltunen Thoren M."/>
            <person name="Johannesson H."/>
        </authorList>
    </citation>
    <scope>NUCLEOTIDE SEQUENCE [LARGE SCALE GENOMIC DNA]</scope>
    <source>
        <strain evidence="2 3">FGSC 10403</strain>
    </source>
</reference>
<sequence>MWLSTGIATIGLAFYSPSKKGNASSDASLKSYFWQDRYETLILNFRRKRGPGTYQTSSFPSDNQKCDPASITTSQKGLLCENAKTRAVDVVADTGLTTYAEYGFSPNIQTDFQDLHYVGAGQTRTITRPTRAAPEDPLTSFMGPSNPGSGKPPGAMSNRTS</sequence>
<dbReference type="GeneID" id="87875840"/>
<gene>
    <name evidence="2" type="ORF">B0T23DRAFT_395854</name>
</gene>
<evidence type="ECO:0000256" key="1">
    <source>
        <dbReference type="SAM" id="MobiDB-lite"/>
    </source>
</evidence>